<dbReference type="EMBL" id="CP119899">
    <property type="protein sequence ID" value="WFD28972.1"/>
    <property type="molecule type" value="Genomic_DNA"/>
</dbReference>
<keyword evidence="3" id="KW-1185">Reference proteome</keyword>
<sequence length="317" mass="34829">MHLDPGEEAPAVAPLLRPPTARLVLEYLVYQGHTRAAQAYARDVAPVADAPPLSAEGVQRMRVRQQIIALFERGYIDEARSLCEAVFPAVLTKSAASCDEDVGMVRVAELAEPTNDHDPSLTYPRDPDVLCMNMDVQKFIELVRAMYHSRDGGALADSALAHAQALRQRAAALPCALQGHYTILVDEVASLLAYRSQTDLPHPLAMLLNYSWRSALAAQINYAILATEGITRPPLLIQAAQHARLAWESLHSRRVMVSHHHPVTDFVRARGYQLSSTGPREDRTLILPRFVLSDLARNHSPMRAASLAHRAPGSAVP</sequence>
<name>A0AAF0J4G1_9BASI</name>
<dbReference type="InterPro" id="IPR013144">
    <property type="entry name" value="CRA_dom"/>
</dbReference>
<evidence type="ECO:0000259" key="1">
    <source>
        <dbReference type="SMART" id="SM00757"/>
    </source>
</evidence>
<dbReference type="Proteomes" id="UP001213623">
    <property type="component" value="Chromosome 8"/>
</dbReference>
<dbReference type="InterPro" id="IPR024964">
    <property type="entry name" value="CTLH/CRA"/>
</dbReference>
<feature type="domain" description="CRA" evidence="1">
    <location>
        <begin position="154"/>
        <end position="256"/>
    </location>
</feature>
<accession>A0AAF0J4G1</accession>
<dbReference type="SMART" id="SM00757">
    <property type="entry name" value="CRA"/>
    <property type="match status" value="1"/>
</dbReference>
<gene>
    <name evidence="2" type="ORF">MNAN1_003990</name>
</gene>
<dbReference type="AlphaFoldDB" id="A0AAF0J4G1"/>
<evidence type="ECO:0000313" key="3">
    <source>
        <dbReference type="Proteomes" id="UP001213623"/>
    </source>
</evidence>
<proteinExistence type="predicted"/>
<protein>
    <recommendedName>
        <fullName evidence="1">CRA domain-containing protein</fullName>
    </recommendedName>
</protein>
<organism evidence="2 3">
    <name type="scientific">Malassezia nana</name>
    <dbReference type="NCBI Taxonomy" id="180528"/>
    <lineage>
        <taxon>Eukaryota</taxon>
        <taxon>Fungi</taxon>
        <taxon>Dikarya</taxon>
        <taxon>Basidiomycota</taxon>
        <taxon>Ustilaginomycotina</taxon>
        <taxon>Malasseziomycetes</taxon>
        <taxon>Malasseziales</taxon>
        <taxon>Malasseziaceae</taxon>
        <taxon>Malassezia</taxon>
    </lineage>
</organism>
<evidence type="ECO:0000313" key="2">
    <source>
        <dbReference type="EMBL" id="WFD28972.1"/>
    </source>
</evidence>
<reference evidence="2" key="1">
    <citation type="submission" date="2023-03" db="EMBL/GenBank/DDBJ databases">
        <title>Mating type loci evolution in Malassezia.</title>
        <authorList>
            <person name="Coelho M.A."/>
        </authorList>
    </citation>
    <scope>NUCLEOTIDE SEQUENCE</scope>
    <source>
        <strain evidence="2">CBS 9557</strain>
    </source>
</reference>
<dbReference type="Pfam" id="PF10607">
    <property type="entry name" value="CTLH"/>
    <property type="match status" value="1"/>
</dbReference>